<comment type="caution">
    <text evidence="10">The sequence shown here is derived from an EMBL/GenBank/DDBJ whole genome shotgun (WGS) entry which is preliminary data.</text>
</comment>
<dbReference type="GO" id="GO:0043802">
    <property type="term" value="F:hydrogenobyrinic acid a,c-diamide synthase (glutamine-hydrolysing) activity"/>
    <property type="evidence" value="ECO:0007669"/>
    <property type="project" value="UniProtKB-UniRule"/>
</dbReference>
<keyword evidence="4 7" id="KW-0067">ATP-binding</keyword>
<name>A0A660CND0_9PSEU</name>
<comment type="miscellaneous">
    <text evidence="7">The a and c carboxylates of hydrogenobyrinate are activated for nucleophilic attack via formation of a phosphorylated intermediate by ATP. CobB catalyzes first the amidation of the c-carboxylate, and then that of the a-carboxylate.</text>
</comment>
<dbReference type="GO" id="GO:0005524">
    <property type="term" value="F:ATP binding"/>
    <property type="evidence" value="ECO:0007669"/>
    <property type="project" value="UniProtKB-UniRule"/>
</dbReference>
<dbReference type="UniPathway" id="UPA00148">
    <property type="reaction ID" value="UER00220"/>
</dbReference>
<evidence type="ECO:0000313" key="11">
    <source>
        <dbReference type="Proteomes" id="UP000317303"/>
    </source>
</evidence>
<feature type="domain" description="CobB/CobQ-like glutamine amidotransferase" evidence="9">
    <location>
        <begin position="254"/>
        <end position="433"/>
    </location>
</feature>
<dbReference type="Proteomes" id="UP000317303">
    <property type="component" value="Unassembled WGS sequence"/>
</dbReference>
<evidence type="ECO:0000256" key="1">
    <source>
        <dbReference type="ARBA" id="ARBA00001946"/>
    </source>
</evidence>
<comment type="domain">
    <text evidence="7">Comprises of two domains. The C-terminal domain contains the binding site for glutamine and catalyzes the hydrolysis of this substrate to glutamate and ammonia. The N-terminal domain is anticipated to bind ATP and hydrogenobyrinate and catalyzes the ultimate synthesis of the diamide product. The ammonia produced via the glutaminase domain is probably translocated to the adjacent domain via a molecular tunnel, where it reacts with an activated intermediate.</text>
</comment>
<dbReference type="RefSeq" id="WP_030531354.1">
    <property type="nucleotide sequence ID" value="NZ_JOIJ01000004.1"/>
</dbReference>
<evidence type="ECO:0000256" key="6">
    <source>
        <dbReference type="ARBA" id="ARBA00022962"/>
    </source>
</evidence>
<evidence type="ECO:0000313" key="10">
    <source>
        <dbReference type="EMBL" id="TWH22771.1"/>
    </source>
</evidence>
<keyword evidence="11" id="KW-1185">Reference proteome</keyword>
<dbReference type="InterPro" id="IPR029062">
    <property type="entry name" value="Class_I_gatase-like"/>
</dbReference>
<dbReference type="InterPro" id="IPR011698">
    <property type="entry name" value="GATase_3"/>
</dbReference>
<reference evidence="10 11" key="1">
    <citation type="submission" date="2019-07" db="EMBL/GenBank/DDBJ databases">
        <title>R&amp;d 2014.</title>
        <authorList>
            <person name="Klenk H.-P."/>
        </authorList>
    </citation>
    <scope>NUCLEOTIDE SEQUENCE [LARGE SCALE GENOMIC DNA]</scope>
    <source>
        <strain evidence="10 11">DSM 43194</strain>
    </source>
</reference>
<feature type="active site" description="Nucleophile" evidence="7">
    <location>
        <position position="336"/>
    </location>
</feature>
<evidence type="ECO:0000256" key="3">
    <source>
        <dbReference type="ARBA" id="ARBA00022741"/>
    </source>
</evidence>
<feature type="domain" description="CobQ/CobB/MinD/ParA nucleotide binding" evidence="8">
    <location>
        <begin position="5"/>
        <end position="190"/>
    </location>
</feature>
<evidence type="ECO:0000259" key="9">
    <source>
        <dbReference type="Pfam" id="PF07685"/>
    </source>
</evidence>
<dbReference type="CDD" id="cd05388">
    <property type="entry name" value="CobB_N"/>
    <property type="match status" value="1"/>
</dbReference>
<dbReference type="SUPFAM" id="SSF52540">
    <property type="entry name" value="P-loop containing nucleoside triphosphate hydrolases"/>
    <property type="match status" value="1"/>
</dbReference>
<organism evidence="10 11">
    <name type="scientific">Prauserella rugosa</name>
    <dbReference type="NCBI Taxonomy" id="43354"/>
    <lineage>
        <taxon>Bacteria</taxon>
        <taxon>Bacillati</taxon>
        <taxon>Actinomycetota</taxon>
        <taxon>Actinomycetes</taxon>
        <taxon>Pseudonocardiales</taxon>
        <taxon>Pseudonocardiaceae</taxon>
        <taxon>Prauserella</taxon>
    </lineage>
</organism>
<sequence>MVARVVVAAPGSGHGKTTVATGLMAALRARGTAVSGHKVGPDYIDPGYHAMATGRPPRNLDPFLQGEDRLVPLLLHGSAGAEVAVIEGVMGLFDGALGTDGYASTAHVAKLVQAPVVLVVDASAASRSVAALVLGFARYDPQVHLAGVVLNKLGSQRHEDEIRGALAPTGIPVLGALRRSDEIHAPSRHLGLVPAAERETDSRKLLPKLAEWIAGGVDLDAIVRAAREAPALGGTPWSPVDVAGAAPDGPRAVVAAAAGEAFTFRYTENTELLAALGVDVVDLDPLHEATLPADCHGVYFGGGFPEAHLEALSANESLRAALARALAGGMPAVAECAGLLYLCRELDGLPMVGAIDATARMTRRGALGYRTATSASDNVLASAGDTARGHEFHRTVVEPRAGASPAWTWHDEPEGFATPTLHASYLHVHWAGHPELARAFAGAARRRARG</sequence>
<dbReference type="Pfam" id="PF07685">
    <property type="entry name" value="GATase_3"/>
    <property type="match status" value="1"/>
</dbReference>
<keyword evidence="5 7" id="KW-0460">Magnesium</keyword>
<dbReference type="InterPro" id="IPR004484">
    <property type="entry name" value="CbiA/CobB_synth"/>
</dbReference>
<dbReference type="GO" id="GO:0042242">
    <property type="term" value="F:cobyrinic acid a,c-diamide synthase activity"/>
    <property type="evidence" value="ECO:0007669"/>
    <property type="project" value="InterPro"/>
</dbReference>
<keyword evidence="3 7" id="KW-0547">Nucleotide-binding</keyword>
<dbReference type="PANTHER" id="PTHR43873">
    <property type="entry name" value="COBYRINATE A,C-DIAMIDE SYNTHASE"/>
    <property type="match status" value="1"/>
</dbReference>
<evidence type="ECO:0000256" key="5">
    <source>
        <dbReference type="ARBA" id="ARBA00022842"/>
    </source>
</evidence>
<dbReference type="PANTHER" id="PTHR43873:SF1">
    <property type="entry name" value="COBYRINATE A,C-DIAMIDE SYNTHASE"/>
    <property type="match status" value="1"/>
</dbReference>
<keyword evidence="7" id="KW-0169">Cobalamin biosynthesis</keyword>
<proteinExistence type="inferred from homology"/>
<dbReference type="EC" id="6.3.5.9" evidence="7"/>
<feature type="site" description="Increases nucleophilicity of active site Cys" evidence="7">
    <location>
        <position position="427"/>
    </location>
</feature>
<dbReference type="InterPro" id="IPR002586">
    <property type="entry name" value="CobQ/CobB/MinD/ParA_Nub-bd_dom"/>
</dbReference>
<accession>A0A660CND0</accession>
<evidence type="ECO:0000256" key="7">
    <source>
        <dbReference type="HAMAP-Rule" id="MF_00027"/>
    </source>
</evidence>
<comment type="catalytic activity">
    <reaction evidence="7">
        <text>hydrogenobyrinate + 2 L-glutamine + 2 ATP + 2 H2O = hydrogenobyrinate a,c-diamide + 2 L-glutamate + 2 ADP + 2 phosphate + 2 H(+)</text>
        <dbReference type="Rhea" id="RHEA:12544"/>
        <dbReference type="ChEBI" id="CHEBI:15377"/>
        <dbReference type="ChEBI" id="CHEBI:15378"/>
        <dbReference type="ChEBI" id="CHEBI:29985"/>
        <dbReference type="ChEBI" id="CHEBI:30616"/>
        <dbReference type="ChEBI" id="CHEBI:43474"/>
        <dbReference type="ChEBI" id="CHEBI:58359"/>
        <dbReference type="ChEBI" id="CHEBI:77873"/>
        <dbReference type="ChEBI" id="CHEBI:77874"/>
        <dbReference type="ChEBI" id="CHEBI:456216"/>
        <dbReference type="EC" id="6.3.5.9"/>
    </reaction>
</comment>
<comment type="cofactor">
    <cofactor evidence="1 7">
        <name>Mg(2+)</name>
        <dbReference type="ChEBI" id="CHEBI:18420"/>
    </cofactor>
</comment>
<gene>
    <name evidence="7" type="primary">cobB</name>
    <name evidence="10" type="ORF">JD82_04661</name>
</gene>
<dbReference type="InterPro" id="IPR027417">
    <property type="entry name" value="P-loop_NTPase"/>
</dbReference>
<evidence type="ECO:0000259" key="8">
    <source>
        <dbReference type="Pfam" id="PF01656"/>
    </source>
</evidence>
<keyword evidence="2 7" id="KW-0436">Ligase</keyword>
<comment type="similarity">
    <text evidence="7">Belongs to the CobB/CbiA family.</text>
</comment>
<dbReference type="SUPFAM" id="SSF52317">
    <property type="entry name" value="Class I glutamine amidotransferase-like"/>
    <property type="match status" value="1"/>
</dbReference>
<dbReference type="Gene3D" id="3.40.50.300">
    <property type="entry name" value="P-loop containing nucleotide triphosphate hydrolases"/>
    <property type="match status" value="1"/>
</dbReference>
<evidence type="ECO:0000256" key="2">
    <source>
        <dbReference type="ARBA" id="ARBA00022598"/>
    </source>
</evidence>
<dbReference type="GO" id="GO:0009236">
    <property type="term" value="P:cobalamin biosynthetic process"/>
    <property type="evidence" value="ECO:0007669"/>
    <property type="project" value="UniProtKB-UniRule"/>
</dbReference>
<keyword evidence="6 7" id="KW-0315">Glutamine amidotransferase</keyword>
<evidence type="ECO:0000256" key="4">
    <source>
        <dbReference type="ARBA" id="ARBA00022840"/>
    </source>
</evidence>
<dbReference type="Pfam" id="PF01656">
    <property type="entry name" value="CbiA"/>
    <property type="match status" value="1"/>
</dbReference>
<comment type="function">
    <text evidence="7">Catalyzes the ATP-dependent amidation of the two carboxylate groups at positions a and c of hydrogenobyrinate, using either L-glutamine or ammonia as the nitrogen source.</text>
</comment>
<dbReference type="HAMAP" id="MF_00027">
    <property type="entry name" value="CobB_CbiA"/>
    <property type="match status" value="1"/>
</dbReference>
<protein>
    <recommendedName>
        <fullName evidence="7">Hydrogenobyrinate a,c-diamide synthase</fullName>
        <ecNumber evidence="7">6.3.5.9</ecNumber>
    </recommendedName>
    <alternativeName>
        <fullName evidence="7">Hydrogenobyrinic acid a,c-diamide synthase</fullName>
    </alternativeName>
</protein>
<comment type="pathway">
    <text evidence="7">Cofactor biosynthesis; adenosylcobalamin biosynthesis; cob(II)yrinate a,c-diamide from precorrin-2 (aerobic route): step 9/10.</text>
</comment>
<dbReference type="EMBL" id="VLJV01000001">
    <property type="protein sequence ID" value="TWH22771.1"/>
    <property type="molecule type" value="Genomic_DNA"/>
</dbReference>
<dbReference type="AlphaFoldDB" id="A0A660CND0"/>
<dbReference type="NCBIfam" id="NF002204">
    <property type="entry name" value="PRK01077.1"/>
    <property type="match status" value="1"/>
</dbReference>
<dbReference type="PROSITE" id="PS51274">
    <property type="entry name" value="GATASE_COBBQ"/>
    <property type="match status" value="1"/>
</dbReference>
<dbReference type="NCBIfam" id="TIGR00379">
    <property type="entry name" value="cobB"/>
    <property type="match status" value="1"/>
</dbReference>
<dbReference type="Gene3D" id="3.40.50.880">
    <property type="match status" value="1"/>
</dbReference>
<dbReference type="OrthoDB" id="9764035at2"/>